<evidence type="ECO:0000259" key="5">
    <source>
        <dbReference type="Pfam" id="PF09084"/>
    </source>
</evidence>
<organism evidence="6 7">
    <name type="scientific">Mycobacterium yunnanensis</name>
    <dbReference type="NCBI Taxonomy" id="368477"/>
    <lineage>
        <taxon>Bacteria</taxon>
        <taxon>Bacillati</taxon>
        <taxon>Actinomycetota</taxon>
        <taxon>Actinomycetes</taxon>
        <taxon>Mycobacteriales</taxon>
        <taxon>Mycobacteriaceae</taxon>
        <taxon>Mycobacterium</taxon>
    </lineage>
</organism>
<reference evidence="6" key="1">
    <citation type="submission" date="2020-07" db="EMBL/GenBank/DDBJ databases">
        <authorList>
            <person name="Pettersson B.M.F."/>
            <person name="Behra P.R.K."/>
            <person name="Ramesh M."/>
            <person name="Das S."/>
            <person name="Dasgupta S."/>
            <person name="Kirsebom L.A."/>
        </authorList>
    </citation>
    <scope>NUCLEOTIDE SEQUENCE</scope>
    <source>
        <strain evidence="6">DSM 44838</strain>
    </source>
</reference>
<dbReference type="PANTHER" id="PTHR30024">
    <property type="entry name" value="ALIPHATIC SULFONATES-BINDING PROTEIN-RELATED"/>
    <property type="match status" value="1"/>
</dbReference>
<dbReference type="GO" id="GO:0042918">
    <property type="term" value="P:alkanesulfonate transmembrane transport"/>
    <property type="evidence" value="ECO:0007669"/>
    <property type="project" value="TreeGrafter"/>
</dbReference>
<protein>
    <submittedName>
        <fullName evidence="6">ABC transporter substrate-binding protein</fullName>
    </submittedName>
</protein>
<comment type="caution">
    <text evidence="6">The sequence shown here is derived from an EMBL/GenBank/DDBJ whole genome shotgun (WGS) entry which is preliminary data.</text>
</comment>
<proteinExistence type="inferred from homology"/>
<keyword evidence="7" id="KW-1185">Reference proteome</keyword>
<dbReference type="AlphaFoldDB" id="A0A9X2Z8X9"/>
<dbReference type="GO" id="GO:0042597">
    <property type="term" value="C:periplasmic space"/>
    <property type="evidence" value="ECO:0007669"/>
    <property type="project" value="UniProtKB-SubCell"/>
</dbReference>
<name>A0A9X2Z8X9_9MYCO</name>
<sequence>MTRTITRSVKALAGAALTTLLAATGCAGDSQADGIKVGIVCGGLSLATLTIDEGQLGATKAEQICFDSGSDAVQALSGGSIDAFVGAGEHIIRNRIKDLDVKGYAVTSQVPPYSLVTTSSSTVQKVADLAGQSVAVTAPGSLSDTELQRAAEENGVDYKGLRVVGSGTGATMQATVEKGGAAAGMVSDPLLTTMVQSGNFRVLWKPQFRYVALTVIAKESWAQQHRDTLAAFVKGIRATQERAGTDFKTTAETAKKQAPGLSQESLDQVLKTTLDQAPPGLVVDAAVYQDTVDLLQQVGQVKPGTAPSFADSFDFSLLSSP</sequence>
<evidence type="ECO:0000313" key="7">
    <source>
        <dbReference type="Proteomes" id="UP001141629"/>
    </source>
</evidence>
<dbReference type="Proteomes" id="UP001141629">
    <property type="component" value="Unassembled WGS sequence"/>
</dbReference>
<comment type="subcellular location">
    <subcellularLocation>
        <location evidence="1">Periplasm</location>
    </subcellularLocation>
</comment>
<keyword evidence="3 4" id="KW-0732">Signal</keyword>
<feature type="domain" description="SsuA/THI5-like" evidence="5">
    <location>
        <begin position="69"/>
        <end position="237"/>
    </location>
</feature>
<evidence type="ECO:0000256" key="1">
    <source>
        <dbReference type="ARBA" id="ARBA00004418"/>
    </source>
</evidence>
<accession>A0A9X2Z8X9</accession>
<dbReference type="InterPro" id="IPR015168">
    <property type="entry name" value="SsuA/THI5"/>
</dbReference>
<dbReference type="Gene3D" id="3.40.190.10">
    <property type="entry name" value="Periplasmic binding protein-like II"/>
    <property type="match status" value="2"/>
</dbReference>
<dbReference type="PANTHER" id="PTHR30024:SF47">
    <property type="entry name" value="TAURINE-BINDING PERIPLASMIC PROTEIN"/>
    <property type="match status" value="1"/>
</dbReference>
<evidence type="ECO:0000256" key="2">
    <source>
        <dbReference type="ARBA" id="ARBA00010742"/>
    </source>
</evidence>
<feature type="signal peptide" evidence="4">
    <location>
        <begin position="1"/>
        <end position="22"/>
    </location>
</feature>
<evidence type="ECO:0000256" key="3">
    <source>
        <dbReference type="ARBA" id="ARBA00022729"/>
    </source>
</evidence>
<gene>
    <name evidence="6" type="ORF">H7K45_26190</name>
</gene>
<evidence type="ECO:0000313" key="6">
    <source>
        <dbReference type="EMBL" id="MCV7424050.1"/>
    </source>
</evidence>
<dbReference type="SUPFAM" id="SSF53850">
    <property type="entry name" value="Periplasmic binding protein-like II"/>
    <property type="match status" value="1"/>
</dbReference>
<dbReference type="RefSeq" id="WP_263999029.1">
    <property type="nucleotide sequence ID" value="NZ_JACKVK010000013.1"/>
</dbReference>
<dbReference type="Pfam" id="PF09084">
    <property type="entry name" value="NMT1"/>
    <property type="match status" value="1"/>
</dbReference>
<evidence type="ECO:0000256" key="4">
    <source>
        <dbReference type="SAM" id="SignalP"/>
    </source>
</evidence>
<feature type="chain" id="PRO_5040742977" evidence="4">
    <location>
        <begin position="23"/>
        <end position="321"/>
    </location>
</feature>
<reference evidence="6" key="2">
    <citation type="journal article" date="2022" name="BMC Genomics">
        <title>Comparative genome analysis of mycobacteria focusing on tRNA and non-coding RNA.</title>
        <authorList>
            <person name="Behra P.R.K."/>
            <person name="Pettersson B.M.F."/>
            <person name="Ramesh M."/>
            <person name="Das S."/>
            <person name="Dasgupta S."/>
            <person name="Kirsebom L.A."/>
        </authorList>
    </citation>
    <scope>NUCLEOTIDE SEQUENCE</scope>
    <source>
        <strain evidence="6">DSM 44838</strain>
    </source>
</reference>
<dbReference type="EMBL" id="JACKVK010000013">
    <property type="protein sequence ID" value="MCV7424050.1"/>
    <property type="molecule type" value="Genomic_DNA"/>
</dbReference>
<dbReference type="PROSITE" id="PS51257">
    <property type="entry name" value="PROKAR_LIPOPROTEIN"/>
    <property type="match status" value="1"/>
</dbReference>
<comment type="similarity">
    <text evidence="2">Belongs to the bacterial solute-binding protein SsuA/TauA family.</text>
</comment>